<dbReference type="InterPro" id="IPR033738">
    <property type="entry name" value="AsnB_N"/>
</dbReference>
<proteinExistence type="inferred from homology"/>
<dbReference type="CDD" id="cd01991">
    <property type="entry name" value="Asn_synthase_B_C"/>
    <property type="match status" value="1"/>
</dbReference>
<dbReference type="Pfam" id="PF00733">
    <property type="entry name" value="Asn_synthase"/>
    <property type="match status" value="1"/>
</dbReference>
<dbReference type="InterPro" id="IPR051786">
    <property type="entry name" value="ASN_synthetase/amidase"/>
</dbReference>
<evidence type="ECO:0000256" key="3">
    <source>
        <dbReference type="ARBA" id="ARBA00012737"/>
    </source>
</evidence>
<name>A0A1F5Z2Q1_9BACT</name>
<dbReference type="Gene3D" id="3.40.50.620">
    <property type="entry name" value="HUPs"/>
    <property type="match status" value="1"/>
</dbReference>
<dbReference type="Gene3D" id="3.60.20.10">
    <property type="entry name" value="Glutamine Phosphoribosylpyrophosphate, subunit 1, domain 1"/>
    <property type="match status" value="1"/>
</dbReference>
<dbReference type="InterPro" id="IPR001962">
    <property type="entry name" value="Asn_synthase"/>
</dbReference>
<keyword evidence="6 8" id="KW-0315">Glutamine amidotransferase</keyword>
<dbReference type="NCBIfam" id="TIGR01536">
    <property type="entry name" value="asn_synth_AEB"/>
    <property type="match status" value="1"/>
</dbReference>
<reference evidence="11 12" key="1">
    <citation type="journal article" date="2016" name="Nat. Commun.">
        <title>Thousands of microbial genomes shed light on interconnected biogeochemical processes in an aquifer system.</title>
        <authorList>
            <person name="Anantharaman K."/>
            <person name="Brown C.T."/>
            <person name="Hug L.A."/>
            <person name="Sharon I."/>
            <person name="Castelle C.J."/>
            <person name="Probst A.J."/>
            <person name="Thomas B.C."/>
            <person name="Singh A."/>
            <person name="Wilkins M.J."/>
            <person name="Karaoz U."/>
            <person name="Brodie E.L."/>
            <person name="Williams K.H."/>
            <person name="Hubbard S.S."/>
            <person name="Banfield J.F."/>
        </authorList>
    </citation>
    <scope>NUCLEOTIDE SEQUENCE [LARGE SCALE GENOMIC DNA]</scope>
</reference>
<dbReference type="InterPro" id="IPR029055">
    <property type="entry name" value="Ntn_hydrolases_N"/>
</dbReference>
<evidence type="ECO:0000256" key="1">
    <source>
        <dbReference type="ARBA" id="ARBA00005187"/>
    </source>
</evidence>
<feature type="active site" description="For GATase activity" evidence="8">
    <location>
        <position position="2"/>
    </location>
</feature>
<dbReference type="GO" id="GO:0005524">
    <property type="term" value="F:ATP binding"/>
    <property type="evidence" value="ECO:0007669"/>
    <property type="project" value="UniProtKB-KW"/>
</dbReference>
<evidence type="ECO:0000256" key="6">
    <source>
        <dbReference type="ARBA" id="ARBA00022962"/>
    </source>
</evidence>
<feature type="binding site" evidence="9">
    <location>
        <position position="100"/>
    </location>
    <ligand>
        <name>L-glutamine</name>
        <dbReference type="ChEBI" id="CHEBI:58359"/>
    </ligand>
</feature>
<feature type="domain" description="Glutamine amidotransferase type-2" evidence="10">
    <location>
        <begin position="2"/>
        <end position="213"/>
    </location>
</feature>
<dbReference type="Proteomes" id="UP000177354">
    <property type="component" value="Unassembled WGS sequence"/>
</dbReference>
<sequence>MCGIAGIYYFNGKKADKKILDRMIQALIHRGPDDQGNKLHGNVGIANCRLAIIDLSKRGRQPMTDSTGNVSITYNGEIFNYQKLREKLLRSGYRFKSETDTEVILNGYLKWGEGIVSKLIGQFAFCIWDKNTNSLLLARDQLGINPLYYIQKGNFFLFASEIKALIASGLINREINPQAIHHFLSVFHIPQPMTIFQDIKSLLPGHYLKVSGNGLKSTCFWQIPLGGWKNNRLSKNEIKEKLRYQLISAVDAASVSDVPVSAFLSGGIDSSAVVSLLAQKSSYPIKTFCLYYQGDSYFDERHFARIVSRMYSTEHNEITVSNTEIKNELPKIIYFYDQPTGGSFETYFITKAAGKSTKVALSGLGGDELFAGYHSLIYKWKFLSSLYRKIPGPWLNFIHHSLERLPLKADLKHTITTADKFLRLSNPVKQRLFYYFVFNEAEKKKMYSAEYLSNKDNYETEKYFTDLADYVKEYSAVSQLYYMDLTSYTRDDLLLGMNMMSMCNSLEVRVPLLNPELVSFADSIPPHLKYQNGISKYIFKEVVREWLPEEVIYRKKKGFGLPRSKIMKQGLKKYIYNCLNSGIFIKRGYFNPSYIRSLTDTFFRDNSKRHLWSQDLQIWILFIFELWCRLYLDRKEVTVPSITLSDLVDL</sequence>
<dbReference type="EMBL" id="MFJF01000015">
    <property type="protein sequence ID" value="OGG06457.1"/>
    <property type="molecule type" value="Genomic_DNA"/>
</dbReference>
<comment type="pathway">
    <text evidence="1">Amino-acid biosynthesis; L-asparagine biosynthesis; L-asparagine from L-aspartate (L-Gln route): step 1/1.</text>
</comment>
<keyword evidence="8" id="KW-0028">Amino-acid biosynthesis</keyword>
<evidence type="ECO:0000313" key="11">
    <source>
        <dbReference type="EMBL" id="OGG06457.1"/>
    </source>
</evidence>
<dbReference type="PANTHER" id="PTHR43284">
    <property type="entry name" value="ASPARAGINE SYNTHETASE (GLUTAMINE-HYDROLYZING)"/>
    <property type="match status" value="1"/>
</dbReference>
<feature type="binding site" evidence="9">
    <location>
        <begin position="362"/>
        <end position="363"/>
    </location>
    <ligand>
        <name>ATP</name>
        <dbReference type="ChEBI" id="CHEBI:30616"/>
    </ligand>
</feature>
<dbReference type="GO" id="GO:0004066">
    <property type="term" value="F:asparagine synthase (glutamine-hydrolyzing) activity"/>
    <property type="evidence" value="ECO:0007669"/>
    <property type="project" value="UniProtKB-EC"/>
</dbReference>
<dbReference type="GO" id="GO:0005829">
    <property type="term" value="C:cytosol"/>
    <property type="evidence" value="ECO:0007669"/>
    <property type="project" value="TreeGrafter"/>
</dbReference>
<accession>A0A1F5Z2Q1</accession>
<organism evidence="11 12">
    <name type="scientific">Candidatus Gottesmanbacteria bacterium RIFCSPHIGHO2_01_FULL_40_15</name>
    <dbReference type="NCBI Taxonomy" id="1798376"/>
    <lineage>
        <taxon>Bacteria</taxon>
        <taxon>Candidatus Gottesmaniibacteriota</taxon>
    </lineage>
</organism>
<evidence type="ECO:0000256" key="9">
    <source>
        <dbReference type="PIRSR" id="PIRSR001589-2"/>
    </source>
</evidence>
<keyword evidence="8" id="KW-0061">Asparagine biosynthesis</keyword>
<dbReference type="CDD" id="cd00712">
    <property type="entry name" value="AsnB"/>
    <property type="match status" value="1"/>
</dbReference>
<dbReference type="EC" id="6.3.5.4" evidence="3"/>
<evidence type="ECO:0000256" key="7">
    <source>
        <dbReference type="ARBA" id="ARBA00048741"/>
    </source>
</evidence>
<dbReference type="PIRSF" id="PIRSF001589">
    <property type="entry name" value="Asn_synthetase_glu-h"/>
    <property type="match status" value="1"/>
</dbReference>
<dbReference type="PROSITE" id="PS51278">
    <property type="entry name" value="GATASE_TYPE_2"/>
    <property type="match status" value="1"/>
</dbReference>
<dbReference type="InterPro" id="IPR006426">
    <property type="entry name" value="Asn_synth_AEB"/>
</dbReference>
<dbReference type="PANTHER" id="PTHR43284:SF1">
    <property type="entry name" value="ASPARAGINE SYNTHETASE"/>
    <property type="match status" value="1"/>
</dbReference>
<evidence type="ECO:0000256" key="5">
    <source>
        <dbReference type="ARBA" id="ARBA00022840"/>
    </source>
</evidence>
<evidence type="ECO:0000259" key="10">
    <source>
        <dbReference type="PROSITE" id="PS51278"/>
    </source>
</evidence>
<gene>
    <name evidence="11" type="ORF">A2777_05760</name>
</gene>
<comment type="caution">
    <text evidence="11">The sequence shown here is derived from an EMBL/GenBank/DDBJ whole genome shotgun (WGS) entry which is preliminary data.</text>
</comment>
<dbReference type="SUPFAM" id="SSF52402">
    <property type="entry name" value="Adenine nucleotide alpha hydrolases-like"/>
    <property type="match status" value="1"/>
</dbReference>
<comment type="catalytic activity">
    <reaction evidence="7">
        <text>L-aspartate + L-glutamine + ATP + H2O = L-asparagine + L-glutamate + AMP + diphosphate + H(+)</text>
        <dbReference type="Rhea" id="RHEA:12228"/>
        <dbReference type="ChEBI" id="CHEBI:15377"/>
        <dbReference type="ChEBI" id="CHEBI:15378"/>
        <dbReference type="ChEBI" id="CHEBI:29985"/>
        <dbReference type="ChEBI" id="CHEBI:29991"/>
        <dbReference type="ChEBI" id="CHEBI:30616"/>
        <dbReference type="ChEBI" id="CHEBI:33019"/>
        <dbReference type="ChEBI" id="CHEBI:58048"/>
        <dbReference type="ChEBI" id="CHEBI:58359"/>
        <dbReference type="ChEBI" id="CHEBI:456215"/>
        <dbReference type="EC" id="6.3.5.4"/>
    </reaction>
</comment>
<keyword evidence="4 9" id="KW-0547">Nucleotide-binding</keyword>
<evidence type="ECO:0000256" key="4">
    <source>
        <dbReference type="ARBA" id="ARBA00022741"/>
    </source>
</evidence>
<keyword evidence="5 9" id="KW-0067">ATP-binding</keyword>
<dbReference type="Pfam" id="PF13537">
    <property type="entry name" value="GATase_7"/>
    <property type="match status" value="1"/>
</dbReference>
<evidence type="ECO:0000256" key="2">
    <source>
        <dbReference type="ARBA" id="ARBA00005752"/>
    </source>
</evidence>
<evidence type="ECO:0000313" key="12">
    <source>
        <dbReference type="Proteomes" id="UP000177354"/>
    </source>
</evidence>
<dbReference type="InterPro" id="IPR017932">
    <property type="entry name" value="GATase_2_dom"/>
</dbReference>
<dbReference type="AlphaFoldDB" id="A0A1F5Z2Q1"/>
<dbReference type="InterPro" id="IPR014729">
    <property type="entry name" value="Rossmann-like_a/b/a_fold"/>
</dbReference>
<dbReference type="SUPFAM" id="SSF56235">
    <property type="entry name" value="N-terminal nucleophile aminohydrolases (Ntn hydrolases)"/>
    <property type="match status" value="1"/>
</dbReference>
<comment type="similarity">
    <text evidence="2">Belongs to the asparagine synthetase family.</text>
</comment>
<dbReference type="GO" id="GO:0006529">
    <property type="term" value="P:asparagine biosynthetic process"/>
    <property type="evidence" value="ECO:0007669"/>
    <property type="project" value="UniProtKB-KW"/>
</dbReference>
<protein>
    <recommendedName>
        <fullName evidence="3">asparagine synthase (glutamine-hydrolyzing)</fullName>
        <ecNumber evidence="3">6.3.5.4</ecNumber>
    </recommendedName>
</protein>
<evidence type="ECO:0000256" key="8">
    <source>
        <dbReference type="PIRSR" id="PIRSR001589-1"/>
    </source>
</evidence>